<keyword evidence="1" id="KW-0732">Signal</keyword>
<evidence type="ECO:0000256" key="1">
    <source>
        <dbReference type="SAM" id="SignalP"/>
    </source>
</evidence>
<reference evidence="2" key="1">
    <citation type="submission" date="2023-03" db="EMBL/GenBank/DDBJ databases">
        <title>Draft genome sequence of a Mycolicibacterium mageritense strain H4_3_1 isolated from a hybrid biological-inorganic system reactor.</title>
        <authorList>
            <person name="Feng X."/>
            <person name="Kazama D."/>
            <person name="Sato K."/>
            <person name="Kobayashi H."/>
        </authorList>
    </citation>
    <scope>NUCLEOTIDE SEQUENCE</scope>
    <source>
        <strain evidence="2">H4_3_1</strain>
    </source>
</reference>
<organism evidence="2 3">
    <name type="scientific">Mycolicibacterium mageritense</name>
    <name type="common">Mycobacterium mageritense</name>
    <dbReference type="NCBI Taxonomy" id="53462"/>
    <lineage>
        <taxon>Bacteria</taxon>
        <taxon>Bacillati</taxon>
        <taxon>Actinomycetota</taxon>
        <taxon>Actinomycetes</taxon>
        <taxon>Mycobacteriales</taxon>
        <taxon>Mycobacteriaceae</taxon>
        <taxon>Mycolicibacterium</taxon>
    </lineage>
</organism>
<evidence type="ECO:0000313" key="2">
    <source>
        <dbReference type="EMBL" id="BDY26763.1"/>
    </source>
</evidence>
<feature type="chain" id="PRO_5042499914" description="Sensor domain-containing protein" evidence="1">
    <location>
        <begin position="27"/>
        <end position="218"/>
    </location>
</feature>
<evidence type="ECO:0008006" key="4">
    <source>
        <dbReference type="Google" id="ProtNLM"/>
    </source>
</evidence>
<name>A0AAI8TL78_MYCME</name>
<dbReference type="RefSeq" id="WP_286213499.1">
    <property type="nucleotide sequence ID" value="NZ_AP027452.1"/>
</dbReference>
<dbReference type="Proteomes" id="UP001241092">
    <property type="component" value="Chromosome"/>
</dbReference>
<gene>
    <name evidence="2" type="ORF">hbim_00678</name>
</gene>
<feature type="signal peptide" evidence="1">
    <location>
        <begin position="1"/>
        <end position="26"/>
    </location>
</feature>
<dbReference type="AlphaFoldDB" id="A0AAI8TL78"/>
<dbReference type="EMBL" id="AP027452">
    <property type="protein sequence ID" value="BDY26763.1"/>
    <property type="molecule type" value="Genomic_DNA"/>
</dbReference>
<evidence type="ECO:0000313" key="3">
    <source>
        <dbReference type="Proteomes" id="UP001241092"/>
    </source>
</evidence>
<proteinExistence type="predicted"/>
<accession>A0AAI8TL78</accession>
<dbReference type="PROSITE" id="PS51257">
    <property type="entry name" value="PROKAR_LIPOPROTEIN"/>
    <property type="match status" value="1"/>
</dbReference>
<dbReference type="Gene3D" id="3.40.1000.10">
    <property type="entry name" value="Mog1/PsbP, alpha/beta/alpha sandwich"/>
    <property type="match status" value="1"/>
</dbReference>
<sequence>MRTASKCAAVLLASAVLLTSACTRYADDATATAGPELLAAAKSGELKCHPVDVPLVEIERVDDDEPTLKIPTPPGWNRVTGKDTDLLRYTMVNRDLSTFDFAPTAVAALESVPDAMEADAVFAAQRKSIVGLGVPESAMDITDHELCGLPAQTVRYQVPEMNGLRPHPATALFVTYQTELRTYCAGLTIQTTAPDNLTYKRDAETILTGFQVLPSPHA</sequence>
<protein>
    <recommendedName>
        <fullName evidence="4">Sensor domain-containing protein</fullName>
    </recommendedName>
</protein>